<dbReference type="SMART" id="SM00344">
    <property type="entry name" value="HTH_ASNC"/>
    <property type="match status" value="1"/>
</dbReference>
<dbReference type="RefSeq" id="WP_077401975.1">
    <property type="nucleotide sequence ID" value="NZ_CP019650.1"/>
</dbReference>
<reference evidence="5" key="1">
    <citation type="submission" date="2017-02" db="EMBL/GenBank/DDBJ databases">
        <title>Genome of Microbulbifer agarilyticus GP101.</title>
        <authorList>
            <person name="Jung J."/>
            <person name="Bae S.S."/>
            <person name="Baek K."/>
        </authorList>
    </citation>
    <scope>NUCLEOTIDE SEQUENCE [LARGE SCALE GENOMIC DNA]</scope>
    <source>
        <strain evidence="5">GP101</strain>
    </source>
</reference>
<evidence type="ECO:0000256" key="2">
    <source>
        <dbReference type="ARBA" id="ARBA00023125"/>
    </source>
</evidence>
<keyword evidence="1" id="KW-0805">Transcription regulation</keyword>
<gene>
    <name evidence="5" type="ORF">Mag101_05665</name>
</gene>
<dbReference type="SUPFAM" id="SSF54909">
    <property type="entry name" value="Dimeric alpha+beta barrel"/>
    <property type="match status" value="1"/>
</dbReference>
<evidence type="ECO:0000256" key="3">
    <source>
        <dbReference type="ARBA" id="ARBA00023163"/>
    </source>
</evidence>
<sequence>MAELKLDKQDRSILELLQRDAGRSVGDIAEQVGISKSACWRRIQRLEKEQVIRERVTLLNPEKVNLPLTVYISVRTNRHNDAWSNRFREVVAGIPEILEVHRMSGDLDYLVKAVVTDMPGYDRLYKELIKADLFDVSSSFVMETMKQTSQLPLNNL</sequence>
<dbReference type="InterPro" id="IPR011991">
    <property type="entry name" value="ArsR-like_HTH"/>
</dbReference>
<dbReference type="GO" id="GO:0005829">
    <property type="term" value="C:cytosol"/>
    <property type="evidence" value="ECO:0007669"/>
    <property type="project" value="TreeGrafter"/>
</dbReference>
<dbReference type="PROSITE" id="PS50956">
    <property type="entry name" value="HTH_ASNC_2"/>
    <property type="match status" value="1"/>
</dbReference>
<dbReference type="Pfam" id="PF01037">
    <property type="entry name" value="AsnC_trans_reg"/>
    <property type="match status" value="1"/>
</dbReference>
<proteinExistence type="predicted"/>
<dbReference type="Gene3D" id="1.10.10.10">
    <property type="entry name" value="Winged helix-like DNA-binding domain superfamily/Winged helix DNA-binding domain"/>
    <property type="match status" value="1"/>
</dbReference>
<evidence type="ECO:0000313" key="6">
    <source>
        <dbReference type="Proteomes" id="UP000188219"/>
    </source>
</evidence>
<dbReference type="InterPro" id="IPR036388">
    <property type="entry name" value="WH-like_DNA-bd_sf"/>
</dbReference>
<keyword evidence="6" id="KW-1185">Reference proteome</keyword>
<dbReference type="Gene3D" id="3.30.70.920">
    <property type="match status" value="1"/>
</dbReference>
<dbReference type="PANTHER" id="PTHR30154:SF17">
    <property type="entry name" value="DNA-BINDING TRANSCRIPTIONAL ACTIVATOR DECR"/>
    <property type="match status" value="1"/>
</dbReference>
<dbReference type="InterPro" id="IPR011008">
    <property type="entry name" value="Dimeric_a/b-barrel"/>
</dbReference>
<dbReference type="GO" id="GO:0006355">
    <property type="term" value="P:regulation of DNA-templated transcription"/>
    <property type="evidence" value="ECO:0007669"/>
    <property type="project" value="UniProtKB-ARBA"/>
</dbReference>
<accession>A0A1Q2M394</accession>
<dbReference type="CDD" id="cd00090">
    <property type="entry name" value="HTH_ARSR"/>
    <property type="match status" value="1"/>
</dbReference>
<dbReference type="AlphaFoldDB" id="A0A1Q2M394"/>
<dbReference type="SUPFAM" id="SSF46785">
    <property type="entry name" value="Winged helix' DNA-binding domain"/>
    <property type="match status" value="1"/>
</dbReference>
<protein>
    <submittedName>
        <fullName evidence="5">Transcriptional regulator</fullName>
    </submittedName>
</protein>
<keyword evidence="2" id="KW-0238">DNA-binding</keyword>
<name>A0A1Q2M394_9GAMM</name>
<dbReference type="InterPro" id="IPR036390">
    <property type="entry name" value="WH_DNA-bd_sf"/>
</dbReference>
<keyword evidence="3" id="KW-0804">Transcription</keyword>
<feature type="domain" description="HTH asnC-type" evidence="4">
    <location>
        <begin position="6"/>
        <end position="67"/>
    </location>
</feature>
<dbReference type="PRINTS" id="PR00033">
    <property type="entry name" value="HTHASNC"/>
</dbReference>
<evidence type="ECO:0000259" key="4">
    <source>
        <dbReference type="PROSITE" id="PS50956"/>
    </source>
</evidence>
<dbReference type="GO" id="GO:0043565">
    <property type="term" value="F:sequence-specific DNA binding"/>
    <property type="evidence" value="ECO:0007669"/>
    <property type="project" value="InterPro"/>
</dbReference>
<dbReference type="KEGG" id="maga:Mag101_05665"/>
<dbReference type="InterPro" id="IPR019887">
    <property type="entry name" value="Tscrpt_reg_AsnC/Lrp_C"/>
</dbReference>
<organism evidence="5 6">
    <name type="scientific">Microbulbifer agarilyticus</name>
    <dbReference type="NCBI Taxonomy" id="260552"/>
    <lineage>
        <taxon>Bacteria</taxon>
        <taxon>Pseudomonadati</taxon>
        <taxon>Pseudomonadota</taxon>
        <taxon>Gammaproteobacteria</taxon>
        <taxon>Cellvibrionales</taxon>
        <taxon>Microbulbiferaceae</taxon>
        <taxon>Microbulbifer</taxon>
    </lineage>
</organism>
<dbReference type="InterPro" id="IPR019888">
    <property type="entry name" value="Tscrpt_reg_AsnC-like"/>
</dbReference>
<evidence type="ECO:0000256" key="1">
    <source>
        <dbReference type="ARBA" id="ARBA00023015"/>
    </source>
</evidence>
<dbReference type="GO" id="GO:0043200">
    <property type="term" value="P:response to amino acid"/>
    <property type="evidence" value="ECO:0007669"/>
    <property type="project" value="TreeGrafter"/>
</dbReference>
<dbReference type="EMBL" id="CP019650">
    <property type="protein sequence ID" value="AQQ67181.1"/>
    <property type="molecule type" value="Genomic_DNA"/>
</dbReference>
<dbReference type="OrthoDB" id="166264at2"/>
<dbReference type="PANTHER" id="PTHR30154">
    <property type="entry name" value="LEUCINE-RESPONSIVE REGULATORY PROTEIN"/>
    <property type="match status" value="1"/>
</dbReference>
<dbReference type="Proteomes" id="UP000188219">
    <property type="component" value="Chromosome"/>
</dbReference>
<dbReference type="Pfam" id="PF13412">
    <property type="entry name" value="HTH_24"/>
    <property type="match status" value="1"/>
</dbReference>
<dbReference type="eggNOG" id="COG1522">
    <property type="taxonomic scope" value="Bacteria"/>
</dbReference>
<dbReference type="InterPro" id="IPR000485">
    <property type="entry name" value="AsnC-type_HTH_dom"/>
</dbReference>
<evidence type="ECO:0000313" key="5">
    <source>
        <dbReference type="EMBL" id="AQQ67181.1"/>
    </source>
</evidence>